<keyword evidence="15" id="KW-1185">Reference proteome</keyword>
<evidence type="ECO:0000256" key="1">
    <source>
        <dbReference type="ARBA" id="ARBA00004141"/>
    </source>
</evidence>
<keyword evidence="7" id="KW-0630">Potassium</keyword>
<evidence type="ECO:0000313" key="15">
    <source>
        <dbReference type="Proteomes" id="UP000305848"/>
    </source>
</evidence>
<evidence type="ECO:0000256" key="12">
    <source>
        <dbReference type="ARBA" id="ARBA00034430"/>
    </source>
</evidence>
<evidence type="ECO:0000256" key="10">
    <source>
        <dbReference type="ARBA" id="ARBA00023136"/>
    </source>
</evidence>
<sequence length="227" mass="25779">MDKNEFENPKETSRIEAFSDGVFAIAITLLILEIHVPAATDKETLLSSLLHEWTSFLALLIGFFTLLVCWINHHYMFTMIHKSNSVLLLLNGFKLLVVTITPFATALLAKNIQTNWEAAAVSAYGFNFALMGCAMTGIWLYAKRQGFIKTDSERKLQAATRLYIFASLFSTFIWIMSYISLIGCLVLFCLMFAIFVFPERMVSLQLNRAVKHQKMPLPVYDALQQNS</sequence>
<keyword evidence="4" id="KW-0633">Potassium transport</keyword>
<evidence type="ECO:0000256" key="5">
    <source>
        <dbReference type="ARBA" id="ARBA00022692"/>
    </source>
</evidence>
<evidence type="ECO:0000256" key="11">
    <source>
        <dbReference type="ARBA" id="ARBA00023303"/>
    </source>
</evidence>
<dbReference type="Pfam" id="PF06736">
    <property type="entry name" value="TMEM175"/>
    <property type="match status" value="1"/>
</dbReference>
<evidence type="ECO:0000256" key="7">
    <source>
        <dbReference type="ARBA" id="ARBA00022958"/>
    </source>
</evidence>
<evidence type="ECO:0000256" key="6">
    <source>
        <dbReference type="ARBA" id="ARBA00022826"/>
    </source>
</evidence>
<comment type="catalytic activity">
    <reaction evidence="12">
        <text>K(+)(in) = K(+)(out)</text>
        <dbReference type="Rhea" id="RHEA:29463"/>
        <dbReference type="ChEBI" id="CHEBI:29103"/>
    </reaction>
</comment>
<feature type="transmembrane region" description="Helical" evidence="13">
    <location>
        <begin position="85"/>
        <end position="109"/>
    </location>
</feature>
<feature type="transmembrane region" description="Helical" evidence="13">
    <location>
        <begin position="21"/>
        <end position="38"/>
    </location>
</feature>
<evidence type="ECO:0000256" key="2">
    <source>
        <dbReference type="ARBA" id="ARBA00006920"/>
    </source>
</evidence>
<dbReference type="PANTHER" id="PTHR31462:SF5">
    <property type="entry name" value="ENDOSOMAL_LYSOSOMAL PROTON CHANNEL TMEM175"/>
    <property type="match status" value="1"/>
</dbReference>
<dbReference type="RefSeq" id="WP_137260284.1">
    <property type="nucleotide sequence ID" value="NZ_SZQL01000001.1"/>
</dbReference>
<dbReference type="InterPro" id="IPR010617">
    <property type="entry name" value="TMEM175-like"/>
</dbReference>
<accession>A0A4U3LBY7</accession>
<protein>
    <submittedName>
        <fullName evidence="14">DUF1211 domain-containing protein</fullName>
    </submittedName>
</protein>
<keyword evidence="9" id="KW-0406">Ion transport</keyword>
<evidence type="ECO:0000313" key="14">
    <source>
        <dbReference type="EMBL" id="TKK72044.1"/>
    </source>
</evidence>
<dbReference type="GO" id="GO:0016020">
    <property type="term" value="C:membrane"/>
    <property type="evidence" value="ECO:0007669"/>
    <property type="project" value="UniProtKB-SubCell"/>
</dbReference>
<evidence type="ECO:0000256" key="9">
    <source>
        <dbReference type="ARBA" id="ARBA00023065"/>
    </source>
</evidence>
<gene>
    <name evidence="14" type="ORF">FC093_03265</name>
</gene>
<keyword evidence="6" id="KW-0631">Potassium channel</keyword>
<proteinExistence type="inferred from homology"/>
<keyword evidence="3" id="KW-0813">Transport</keyword>
<dbReference type="GO" id="GO:0015252">
    <property type="term" value="F:proton channel activity"/>
    <property type="evidence" value="ECO:0007669"/>
    <property type="project" value="InterPro"/>
</dbReference>
<keyword evidence="5 13" id="KW-0812">Transmembrane</keyword>
<feature type="transmembrane region" description="Helical" evidence="13">
    <location>
        <begin position="53"/>
        <end position="73"/>
    </location>
</feature>
<dbReference type="OrthoDB" id="7626281at2"/>
<keyword evidence="8 13" id="KW-1133">Transmembrane helix</keyword>
<comment type="caution">
    <text evidence="14">The sequence shown here is derived from an EMBL/GenBank/DDBJ whole genome shotgun (WGS) entry which is preliminary data.</text>
</comment>
<feature type="transmembrane region" description="Helical" evidence="13">
    <location>
        <begin position="121"/>
        <end position="142"/>
    </location>
</feature>
<evidence type="ECO:0000256" key="8">
    <source>
        <dbReference type="ARBA" id="ARBA00022989"/>
    </source>
</evidence>
<dbReference type="AlphaFoldDB" id="A0A4U3LBY7"/>
<evidence type="ECO:0000256" key="3">
    <source>
        <dbReference type="ARBA" id="ARBA00022448"/>
    </source>
</evidence>
<dbReference type="GO" id="GO:0005267">
    <property type="term" value="F:potassium channel activity"/>
    <property type="evidence" value="ECO:0007669"/>
    <property type="project" value="UniProtKB-KW"/>
</dbReference>
<feature type="transmembrane region" description="Helical" evidence="13">
    <location>
        <begin position="163"/>
        <end position="196"/>
    </location>
</feature>
<comment type="subcellular location">
    <subcellularLocation>
        <location evidence="1">Membrane</location>
        <topology evidence="1">Multi-pass membrane protein</topology>
    </subcellularLocation>
</comment>
<dbReference type="EMBL" id="SZQL01000001">
    <property type="protein sequence ID" value="TKK72044.1"/>
    <property type="molecule type" value="Genomic_DNA"/>
</dbReference>
<dbReference type="PANTHER" id="PTHR31462">
    <property type="entry name" value="ENDOSOMAL/LYSOSOMAL POTASSIUM CHANNEL TMEM175"/>
    <property type="match status" value="1"/>
</dbReference>
<evidence type="ECO:0000256" key="13">
    <source>
        <dbReference type="SAM" id="Phobius"/>
    </source>
</evidence>
<organism evidence="14 15">
    <name type="scientific">Ilyomonas limi</name>
    <dbReference type="NCBI Taxonomy" id="2575867"/>
    <lineage>
        <taxon>Bacteria</taxon>
        <taxon>Pseudomonadati</taxon>
        <taxon>Bacteroidota</taxon>
        <taxon>Chitinophagia</taxon>
        <taxon>Chitinophagales</taxon>
        <taxon>Chitinophagaceae</taxon>
        <taxon>Ilyomonas</taxon>
    </lineage>
</organism>
<comment type="similarity">
    <text evidence="2">Belongs to the TMEM175 family.</text>
</comment>
<dbReference type="Proteomes" id="UP000305848">
    <property type="component" value="Unassembled WGS sequence"/>
</dbReference>
<keyword evidence="10 13" id="KW-0472">Membrane</keyword>
<reference evidence="14 15" key="1">
    <citation type="submission" date="2019-05" db="EMBL/GenBank/DDBJ databases">
        <title>Panacibacter sp. strain 17mud1-8 Genome sequencing and assembly.</title>
        <authorList>
            <person name="Chhetri G."/>
        </authorList>
    </citation>
    <scope>NUCLEOTIDE SEQUENCE [LARGE SCALE GENOMIC DNA]</scope>
    <source>
        <strain evidence="14 15">17mud1-8</strain>
    </source>
</reference>
<evidence type="ECO:0000256" key="4">
    <source>
        <dbReference type="ARBA" id="ARBA00022538"/>
    </source>
</evidence>
<keyword evidence="11" id="KW-0407">Ion channel</keyword>
<name>A0A4U3LBY7_9BACT</name>